<evidence type="ECO:0000313" key="4">
    <source>
        <dbReference type="EMBL" id="CAD7603989.1"/>
    </source>
</evidence>
<feature type="binding site" evidence="1">
    <location>
        <position position="251"/>
    </location>
    <ligand>
        <name>Zn(2+)</name>
        <dbReference type="ChEBI" id="CHEBI:29105"/>
    </ligand>
</feature>
<keyword evidence="3" id="KW-0472">Membrane</keyword>
<proteinExistence type="predicted"/>
<dbReference type="SMART" id="SM01388">
    <property type="entry name" value="Mob1_phocein"/>
    <property type="match status" value="1"/>
</dbReference>
<evidence type="ECO:0000256" key="3">
    <source>
        <dbReference type="SAM" id="Phobius"/>
    </source>
</evidence>
<dbReference type="Gene3D" id="1.20.140.30">
    <property type="entry name" value="MOB kinase activator"/>
    <property type="match status" value="1"/>
</dbReference>
<feature type="transmembrane region" description="Helical" evidence="3">
    <location>
        <begin position="71"/>
        <end position="95"/>
    </location>
</feature>
<keyword evidence="3" id="KW-0812">Transmembrane</keyword>
<dbReference type="InterPro" id="IPR005301">
    <property type="entry name" value="MOB_kinase_act_fam"/>
</dbReference>
<sequence length="478" mass="52749">MMTFLRTAAFCSVSSPVRRAALKRNKFVCSFSVYVSDFSCVIKCDIETRCVPIRVPVASFGPLPNLEGGGLFWLFATTAVVGSFVLVFTLCYIVGVGGGGGRPARTPGGRVPYASLLTEGSGGETNNWGLSKQSFPRAALFCLRRASVGLTFSPYGVVCSRSTTLPTKASSMFVICGRKARRKDKEPSTPCPDDPKLYLEEAVLERKLPDIDLRVLVDLPAGLDYNEWLASHTIAFFDHINLVYGTISEFCTMSGCPDMTGPGLRTYLWFDDKGKKTRVAAPQYIDYVMTFTQKTISDESIFPTKYANEFPSSFESIVRKILRLLFHVLAHLYHCHFREVVLLNLHAHLNCVFAHLTLFNHRFQLIDLKETEILQDLVVALKVLSDDTETSQQAAECDKSHSESLSAVEGGGGGTSSHSCAKDTETETDKAVCSDVNEVGDVEERIHLKADLILDKDKDAKCVDESSTARSFNEQIVH</sequence>
<evidence type="ECO:0008006" key="5">
    <source>
        <dbReference type="Google" id="ProtNLM"/>
    </source>
</evidence>
<dbReference type="PANTHER" id="PTHR22599">
    <property type="entry name" value="MPS ONE BINDER KINASE ACTIVATOR-LIKE MOB"/>
    <property type="match status" value="1"/>
</dbReference>
<protein>
    <recommendedName>
        <fullName evidence="5">MOB kinase activator-like 2</fullName>
    </recommendedName>
</protein>
<feature type="binding site" evidence="1">
    <location>
        <position position="256"/>
    </location>
    <ligand>
        <name>Zn(2+)</name>
        <dbReference type="ChEBI" id="CHEBI:29105"/>
    </ligand>
</feature>
<evidence type="ECO:0000256" key="1">
    <source>
        <dbReference type="PIRSR" id="PIRSR605301-1"/>
    </source>
</evidence>
<keyword evidence="1" id="KW-0479">Metal-binding</keyword>
<dbReference type="Pfam" id="PF03637">
    <property type="entry name" value="Mob1_phocein"/>
    <property type="match status" value="1"/>
</dbReference>
<dbReference type="EMBL" id="OE843818">
    <property type="protein sequence ID" value="CAD7603989.1"/>
    <property type="molecule type" value="Genomic_DNA"/>
</dbReference>
<name>A0A7R9PQ96_TIMGE</name>
<organism evidence="4">
    <name type="scientific">Timema genevievae</name>
    <name type="common">Walking stick</name>
    <dbReference type="NCBI Taxonomy" id="629358"/>
    <lineage>
        <taxon>Eukaryota</taxon>
        <taxon>Metazoa</taxon>
        <taxon>Ecdysozoa</taxon>
        <taxon>Arthropoda</taxon>
        <taxon>Hexapoda</taxon>
        <taxon>Insecta</taxon>
        <taxon>Pterygota</taxon>
        <taxon>Neoptera</taxon>
        <taxon>Polyneoptera</taxon>
        <taxon>Phasmatodea</taxon>
        <taxon>Timematodea</taxon>
        <taxon>Timematoidea</taxon>
        <taxon>Timematidae</taxon>
        <taxon>Timema</taxon>
    </lineage>
</organism>
<dbReference type="InterPro" id="IPR036703">
    <property type="entry name" value="MOB_kinase_act_sf"/>
</dbReference>
<feature type="region of interest" description="Disordered" evidence="2">
    <location>
        <begin position="394"/>
        <end position="423"/>
    </location>
</feature>
<reference evidence="4" key="1">
    <citation type="submission" date="2020-11" db="EMBL/GenBank/DDBJ databases">
        <authorList>
            <person name="Tran Van P."/>
        </authorList>
    </citation>
    <scope>NUCLEOTIDE SEQUENCE</scope>
</reference>
<feature type="binding site" evidence="1">
    <location>
        <position position="331"/>
    </location>
    <ligand>
        <name>Zn(2+)</name>
        <dbReference type="ChEBI" id="CHEBI:29105"/>
    </ligand>
</feature>
<accession>A0A7R9PQ96</accession>
<feature type="binding site" evidence="1">
    <location>
        <position position="336"/>
    </location>
    <ligand>
        <name>Zn(2+)</name>
        <dbReference type="ChEBI" id="CHEBI:29105"/>
    </ligand>
</feature>
<keyword evidence="3" id="KW-1133">Transmembrane helix</keyword>
<gene>
    <name evidence="4" type="ORF">TGEB3V08_LOCUS8980</name>
</gene>
<dbReference type="AlphaFoldDB" id="A0A7R9PQ96"/>
<keyword evidence="1" id="KW-0862">Zinc</keyword>
<evidence type="ECO:0000256" key="2">
    <source>
        <dbReference type="SAM" id="MobiDB-lite"/>
    </source>
</evidence>
<dbReference type="SUPFAM" id="SSF101152">
    <property type="entry name" value="Mob1/phocein"/>
    <property type="match status" value="1"/>
</dbReference>